<evidence type="ECO:0000256" key="3">
    <source>
        <dbReference type="SAM" id="MobiDB-lite"/>
    </source>
</evidence>
<comment type="caution">
    <text evidence="5">The sequence shown here is derived from an EMBL/GenBank/DDBJ whole genome shotgun (WGS) entry which is preliminary data.</text>
</comment>
<dbReference type="OMA" id="QMNEMRA"/>
<gene>
    <name evidence="5" type="ORF">SAMN05216495_11031</name>
</gene>
<feature type="region of interest" description="Disordered" evidence="3">
    <location>
        <begin position="65"/>
        <end position="92"/>
    </location>
</feature>
<evidence type="ECO:0000256" key="4">
    <source>
        <dbReference type="SAM" id="Phobius"/>
    </source>
</evidence>
<reference evidence="5 6" key="1">
    <citation type="submission" date="2016-10" db="EMBL/GenBank/DDBJ databases">
        <authorList>
            <person name="Varghese N."/>
            <person name="Submissions S."/>
        </authorList>
    </citation>
    <scope>NUCLEOTIDE SEQUENCE [LARGE SCALE GENOMIC DNA]</scope>
    <source>
        <strain evidence="5 6">WCC6</strain>
    </source>
</reference>
<dbReference type="InterPro" id="IPR005632">
    <property type="entry name" value="Chaperone_Skp"/>
</dbReference>
<dbReference type="PANTHER" id="PTHR35089">
    <property type="entry name" value="CHAPERONE PROTEIN SKP"/>
    <property type="match status" value="1"/>
</dbReference>
<dbReference type="PANTHER" id="PTHR35089:SF1">
    <property type="entry name" value="CHAPERONE PROTEIN SKP"/>
    <property type="match status" value="1"/>
</dbReference>
<accession>A0A1H2Y3U7</accession>
<comment type="similarity">
    <text evidence="1">Belongs to the Skp family.</text>
</comment>
<proteinExistence type="inferred from homology"/>
<organism evidence="5 6">
    <name type="scientific">Acidaminococcus fermentans</name>
    <dbReference type="NCBI Taxonomy" id="905"/>
    <lineage>
        <taxon>Bacteria</taxon>
        <taxon>Bacillati</taxon>
        <taxon>Bacillota</taxon>
        <taxon>Negativicutes</taxon>
        <taxon>Acidaminococcales</taxon>
        <taxon>Acidaminococcaceae</taxon>
        <taxon>Acidaminococcus</taxon>
    </lineage>
</organism>
<evidence type="ECO:0000256" key="1">
    <source>
        <dbReference type="ARBA" id="ARBA00009091"/>
    </source>
</evidence>
<evidence type="ECO:0000313" key="5">
    <source>
        <dbReference type="EMBL" id="SDW99354.1"/>
    </source>
</evidence>
<name>A0A1H2Y3U7_ACIFE</name>
<evidence type="ECO:0000256" key="2">
    <source>
        <dbReference type="ARBA" id="ARBA00022729"/>
    </source>
</evidence>
<dbReference type="AlphaFoldDB" id="A0A1H2Y3U7"/>
<keyword evidence="2" id="KW-0732">Signal</keyword>
<dbReference type="SMART" id="SM00935">
    <property type="entry name" value="OmpH"/>
    <property type="match status" value="1"/>
</dbReference>
<dbReference type="RefSeq" id="WP_012939035.1">
    <property type="nucleotide sequence ID" value="NZ_CALAKB010000002.1"/>
</dbReference>
<dbReference type="Gene3D" id="3.30.910.20">
    <property type="entry name" value="Skp domain"/>
    <property type="match status" value="1"/>
</dbReference>
<protein>
    <submittedName>
        <fullName evidence="5">Periplasmic chaperone for outer membrane proteins Skp</fullName>
    </submittedName>
</protein>
<dbReference type="EMBL" id="FNOP01000010">
    <property type="protein sequence ID" value="SDW99354.1"/>
    <property type="molecule type" value="Genomic_DNA"/>
</dbReference>
<dbReference type="Proteomes" id="UP000182379">
    <property type="component" value="Unassembled WGS sequence"/>
</dbReference>
<dbReference type="GeneID" id="78335386"/>
<dbReference type="Pfam" id="PF03938">
    <property type="entry name" value="OmpH"/>
    <property type="match status" value="1"/>
</dbReference>
<feature type="transmembrane region" description="Helical" evidence="4">
    <location>
        <begin position="12"/>
        <end position="30"/>
    </location>
</feature>
<dbReference type="InterPro" id="IPR024930">
    <property type="entry name" value="Skp_dom_sf"/>
</dbReference>
<dbReference type="GO" id="GO:0005829">
    <property type="term" value="C:cytosol"/>
    <property type="evidence" value="ECO:0007669"/>
    <property type="project" value="TreeGrafter"/>
</dbReference>
<keyword evidence="4" id="KW-0472">Membrane</keyword>
<sequence>MMELAHKKNVKVISLAIAAIMVVGIFVLAVQGKNMGGGDATSNSAIGKINYNQVMAAAPGLAEAQTQLQQAAEDSRKEFEEKSKDMSDADKQKLAADYQKKLEEKQKELIEPVKKEVDDAIVAVGKTKGLTVVVNQGAVVYGGLDVTADVTAQLKKAKK</sequence>
<dbReference type="GO" id="GO:0051082">
    <property type="term" value="F:unfolded protein binding"/>
    <property type="evidence" value="ECO:0007669"/>
    <property type="project" value="InterPro"/>
</dbReference>
<keyword evidence="4" id="KW-1133">Transmembrane helix</keyword>
<feature type="compositionally biased region" description="Basic and acidic residues" evidence="3">
    <location>
        <begin position="73"/>
        <end position="92"/>
    </location>
</feature>
<dbReference type="GO" id="GO:0050821">
    <property type="term" value="P:protein stabilization"/>
    <property type="evidence" value="ECO:0007669"/>
    <property type="project" value="TreeGrafter"/>
</dbReference>
<keyword evidence="4" id="KW-0812">Transmembrane</keyword>
<evidence type="ECO:0000313" key="6">
    <source>
        <dbReference type="Proteomes" id="UP000182379"/>
    </source>
</evidence>
<dbReference type="SUPFAM" id="SSF111384">
    <property type="entry name" value="OmpH-like"/>
    <property type="match status" value="1"/>
</dbReference>